<protein>
    <submittedName>
        <fullName evidence="1">Uncharacterized protein</fullName>
    </submittedName>
</protein>
<name>A0ABV4FIC2_9BRAD</name>
<proteinExistence type="predicted"/>
<reference evidence="1 2" key="1">
    <citation type="submission" date="2024-07" db="EMBL/GenBank/DDBJ databases">
        <title>Genomic Encyclopedia of Type Strains, Phase V (KMG-V): Genome sequencing to study the core and pangenomes of soil and plant-associated prokaryotes.</title>
        <authorList>
            <person name="Whitman W."/>
        </authorList>
    </citation>
    <scope>NUCLEOTIDE SEQUENCE [LARGE SCALE GENOMIC DNA]</scope>
    <source>
        <strain evidence="1 2">USDA 152</strain>
    </source>
</reference>
<organism evidence="1 2">
    <name type="scientific">Bradyrhizobium ottawaense</name>
    <dbReference type="NCBI Taxonomy" id="931866"/>
    <lineage>
        <taxon>Bacteria</taxon>
        <taxon>Pseudomonadati</taxon>
        <taxon>Pseudomonadota</taxon>
        <taxon>Alphaproteobacteria</taxon>
        <taxon>Hyphomicrobiales</taxon>
        <taxon>Nitrobacteraceae</taxon>
        <taxon>Bradyrhizobium</taxon>
    </lineage>
</organism>
<evidence type="ECO:0000313" key="1">
    <source>
        <dbReference type="EMBL" id="MEY9451318.1"/>
    </source>
</evidence>
<dbReference type="EMBL" id="JBGBZJ010000002">
    <property type="protein sequence ID" value="MEY9451318.1"/>
    <property type="molecule type" value="Genomic_DNA"/>
</dbReference>
<comment type="caution">
    <text evidence="1">The sequence shown here is derived from an EMBL/GenBank/DDBJ whole genome shotgun (WGS) entry which is preliminary data.</text>
</comment>
<gene>
    <name evidence="1" type="ORF">ABIG07_000266</name>
</gene>
<evidence type="ECO:0000313" key="2">
    <source>
        <dbReference type="Proteomes" id="UP001565369"/>
    </source>
</evidence>
<accession>A0ABV4FIC2</accession>
<dbReference type="Proteomes" id="UP001565369">
    <property type="component" value="Unassembled WGS sequence"/>
</dbReference>
<keyword evidence="2" id="KW-1185">Reference proteome</keyword>
<sequence>MKHVVVPREQDRALAMQAEMAYSRVRYGRAGPLAREN</sequence>